<keyword evidence="1" id="KW-0812">Transmembrane</keyword>
<organism evidence="2 5">
    <name type="scientific">Leptospira adleri</name>
    <dbReference type="NCBI Taxonomy" id="2023186"/>
    <lineage>
        <taxon>Bacteria</taxon>
        <taxon>Pseudomonadati</taxon>
        <taxon>Spirochaetota</taxon>
        <taxon>Spirochaetia</taxon>
        <taxon>Leptospirales</taxon>
        <taxon>Leptospiraceae</taxon>
        <taxon>Leptospira</taxon>
    </lineage>
</organism>
<sequence>MTPANALKGVEQNSKIAPVYSVGFGSMCGYIAACVIGSAVIPKMASVEYIRWFVDYMEPRFGAAGIGEKILQNLKLRSIVDTWRRNKEFRLGRFMECYAEALKEILKDNTIEVNLRINGDWTEIDDALEKGSAVMLGTSLTKSGHFIVLRRIVYINGIKYYEVIDSYGDWTTGYKKKEINNRYLAEDLVSHCGIDSNKGIHANFIYLIQLGI</sequence>
<dbReference type="Proteomes" id="UP000232188">
    <property type="component" value="Unassembled WGS sequence"/>
</dbReference>
<keyword evidence="4" id="KW-1185">Reference proteome</keyword>
<dbReference type="EMBL" id="NPDU01000024">
    <property type="protein sequence ID" value="PJZ61909.1"/>
    <property type="molecule type" value="Genomic_DNA"/>
</dbReference>
<reference evidence="4 5" key="1">
    <citation type="submission" date="2017-07" db="EMBL/GenBank/DDBJ databases">
        <title>Leptospira spp. isolated from tropical soils.</title>
        <authorList>
            <person name="Thibeaux R."/>
            <person name="Iraola G."/>
            <person name="Ferres I."/>
            <person name="Bierque E."/>
            <person name="Girault D."/>
            <person name="Soupe-Gilbert M.-E."/>
            <person name="Picardeau M."/>
            <person name="Goarant C."/>
        </authorList>
    </citation>
    <scope>NUCLEOTIDE SEQUENCE [LARGE SCALE GENOMIC DNA]</scope>
    <source>
        <strain evidence="2 5">FH2-B-C1</strain>
        <strain evidence="3 4">FH2-B-D1</strain>
    </source>
</reference>
<name>A0A2M9YJ67_9LEPT</name>
<dbReference type="EMBL" id="NPDV01000022">
    <property type="protein sequence ID" value="PJZ51582.1"/>
    <property type="molecule type" value="Genomic_DNA"/>
</dbReference>
<proteinExistence type="predicted"/>
<keyword evidence="1" id="KW-0472">Membrane</keyword>
<evidence type="ECO:0000313" key="2">
    <source>
        <dbReference type="EMBL" id="PJZ51582.1"/>
    </source>
</evidence>
<protein>
    <recommendedName>
        <fullName evidence="6">Peptidase C39-like domain-containing protein</fullName>
    </recommendedName>
</protein>
<gene>
    <name evidence="3" type="ORF">CH376_10925</name>
    <name evidence="2" type="ORF">CH380_19240</name>
</gene>
<evidence type="ECO:0000256" key="1">
    <source>
        <dbReference type="SAM" id="Phobius"/>
    </source>
</evidence>
<keyword evidence="1" id="KW-1133">Transmembrane helix</keyword>
<evidence type="ECO:0000313" key="4">
    <source>
        <dbReference type="Proteomes" id="UP000232149"/>
    </source>
</evidence>
<dbReference type="AlphaFoldDB" id="A0A2M9YJ67"/>
<feature type="transmembrane region" description="Helical" evidence="1">
    <location>
        <begin position="20"/>
        <end position="41"/>
    </location>
</feature>
<comment type="caution">
    <text evidence="2">The sequence shown here is derived from an EMBL/GenBank/DDBJ whole genome shotgun (WGS) entry which is preliminary data.</text>
</comment>
<dbReference type="Proteomes" id="UP000232149">
    <property type="component" value="Unassembled WGS sequence"/>
</dbReference>
<evidence type="ECO:0008006" key="6">
    <source>
        <dbReference type="Google" id="ProtNLM"/>
    </source>
</evidence>
<evidence type="ECO:0000313" key="5">
    <source>
        <dbReference type="Proteomes" id="UP000232188"/>
    </source>
</evidence>
<accession>A0A2M9YJ67</accession>
<evidence type="ECO:0000313" key="3">
    <source>
        <dbReference type="EMBL" id="PJZ61909.1"/>
    </source>
</evidence>
<dbReference type="RefSeq" id="WP_100787377.1">
    <property type="nucleotide sequence ID" value="NZ_NPDU01000024.1"/>
</dbReference>